<dbReference type="RefSeq" id="WP_376840309.1">
    <property type="nucleotide sequence ID" value="NZ_JBHMAU010000054.1"/>
</dbReference>
<organism evidence="1 2">
    <name type="scientific">Brevibacterium otitidis</name>
    <dbReference type="NCBI Taxonomy" id="53364"/>
    <lineage>
        <taxon>Bacteria</taxon>
        <taxon>Bacillati</taxon>
        <taxon>Actinomycetota</taxon>
        <taxon>Actinomycetes</taxon>
        <taxon>Micrococcales</taxon>
        <taxon>Brevibacteriaceae</taxon>
        <taxon>Brevibacterium</taxon>
    </lineage>
</organism>
<proteinExistence type="predicted"/>
<evidence type="ECO:0000313" key="2">
    <source>
        <dbReference type="Proteomes" id="UP001589707"/>
    </source>
</evidence>
<dbReference type="EMBL" id="JBHMAU010000054">
    <property type="protein sequence ID" value="MFB9776496.1"/>
    <property type="molecule type" value="Genomic_DNA"/>
</dbReference>
<keyword evidence="2" id="KW-1185">Reference proteome</keyword>
<dbReference type="SUPFAM" id="SSF55729">
    <property type="entry name" value="Acyl-CoA N-acyltransferases (Nat)"/>
    <property type="match status" value="1"/>
</dbReference>
<dbReference type="InterPro" id="IPR016181">
    <property type="entry name" value="Acyl_CoA_acyltransferase"/>
</dbReference>
<gene>
    <name evidence="1" type="ORF">ACFFN1_08775</name>
</gene>
<dbReference type="Proteomes" id="UP001589707">
    <property type="component" value="Unassembled WGS sequence"/>
</dbReference>
<evidence type="ECO:0000313" key="1">
    <source>
        <dbReference type="EMBL" id="MFB9776496.1"/>
    </source>
</evidence>
<sequence>MHIRPFADGDDLRLNDVLHDAANPAEHAARNLFRADSEAPLTRCVVASLDDEAPGGAAGAGAEVLIGAAAIAASPAHPYRAWAHVEVAEPERRRGVGAALLEAAREAVAGTDLVDLPLRGRVAAGSVGAAAAAALGAEVLFTTRVIQVKPSALGGLGANRLEDFEVTATGSVALTQAFAAWYAGVNAADPAAEMSIGEVNRRFLSEPTGAHGAALMRRDGEISAFAVSYPHEDGATELTLAAAYDGKIGLANRGENAAEFTVDRNDPGFQAGLEDTGALLARLSTDTEVVVEVTDEMPVVSELMDGLISAGVAEVLYTYETISLS</sequence>
<reference evidence="1 2" key="1">
    <citation type="submission" date="2024-09" db="EMBL/GenBank/DDBJ databases">
        <authorList>
            <person name="Sun Q."/>
            <person name="Mori K."/>
        </authorList>
    </citation>
    <scope>NUCLEOTIDE SEQUENCE [LARGE SCALE GENOMIC DNA]</scope>
    <source>
        <strain evidence="1 2">JCM 11683</strain>
    </source>
</reference>
<comment type="caution">
    <text evidence="1">The sequence shown here is derived from an EMBL/GenBank/DDBJ whole genome shotgun (WGS) entry which is preliminary data.</text>
</comment>
<name>A0ABV5X232_9MICO</name>
<protein>
    <submittedName>
        <fullName evidence="1">Histone acetyltransferase</fullName>
    </submittedName>
</protein>
<accession>A0ABV5X232</accession>
<dbReference type="Gene3D" id="3.40.630.30">
    <property type="match status" value="1"/>
</dbReference>